<evidence type="ECO:0000313" key="1">
    <source>
        <dbReference type="EMBL" id="ACX37666.1"/>
    </source>
</evidence>
<sequence length="78" mass="8404">MESSRLGSGAHSVCPSVRFPAEIALVRSACVGVGYTHRNGRCANGNLCFGYHTYDKNVFLLICFLWHLPGGCAADNIT</sequence>
<dbReference type="EMBL" id="BT099951">
    <property type="protein sequence ID" value="ACX37666.1"/>
    <property type="molecule type" value="mRNA"/>
</dbReference>
<dbReference type="AlphaFoldDB" id="C9QP69"/>
<accession>C9QP69</accession>
<organism evidence="1">
    <name type="scientific">Drosophila melanogaster</name>
    <name type="common">Fruit fly</name>
    <dbReference type="NCBI Taxonomy" id="7227"/>
    <lineage>
        <taxon>Eukaryota</taxon>
        <taxon>Metazoa</taxon>
        <taxon>Ecdysozoa</taxon>
        <taxon>Arthropoda</taxon>
        <taxon>Hexapoda</taxon>
        <taxon>Insecta</taxon>
        <taxon>Pterygota</taxon>
        <taxon>Neoptera</taxon>
        <taxon>Endopterygota</taxon>
        <taxon>Diptera</taxon>
        <taxon>Brachycera</taxon>
        <taxon>Muscomorpha</taxon>
        <taxon>Ephydroidea</taxon>
        <taxon>Drosophilidae</taxon>
        <taxon>Drosophila</taxon>
        <taxon>Sophophora</taxon>
    </lineage>
</organism>
<protein>
    <submittedName>
        <fullName evidence="1">MIP12583p</fullName>
    </submittedName>
</protein>
<reference evidence="1" key="1">
    <citation type="submission" date="2009-10" db="EMBL/GenBank/DDBJ databases">
        <authorList>
            <person name="Carlson J."/>
            <person name="Booth B."/>
            <person name="Frise E."/>
            <person name="Sandler J."/>
            <person name="Wan K."/>
            <person name="Yu C."/>
            <person name="Celniker S."/>
        </authorList>
    </citation>
    <scope>NUCLEOTIDE SEQUENCE</scope>
</reference>
<proteinExistence type="evidence at transcript level"/>
<name>C9QP69_DROME</name>